<dbReference type="InterPro" id="IPR013154">
    <property type="entry name" value="ADH-like_N"/>
</dbReference>
<dbReference type="Proteomes" id="UP000092555">
    <property type="component" value="Unassembled WGS sequence"/>
</dbReference>
<dbReference type="STRING" id="869754.A0A1A0H865"/>
<keyword evidence="6" id="KW-1185">Reference proteome</keyword>
<accession>A0A1A0H865</accession>
<reference evidence="5 6" key="1">
    <citation type="submission" date="2016-05" db="EMBL/GenBank/DDBJ databases">
        <title>Comparative genomics of biotechnologically important yeasts.</title>
        <authorList>
            <consortium name="DOE Joint Genome Institute"/>
            <person name="Riley R."/>
            <person name="Haridas S."/>
            <person name="Wolfe K.H."/>
            <person name="Lopes M.R."/>
            <person name="Hittinger C.T."/>
            <person name="Goker M."/>
            <person name="Salamov A."/>
            <person name="Wisecaver J."/>
            <person name="Long T.M."/>
            <person name="Aerts A.L."/>
            <person name="Barry K."/>
            <person name="Choi C."/>
            <person name="Clum A."/>
            <person name="Coughlan A.Y."/>
            <person name="Deshpande S."/>
            <person name="Douglass A.P."/>
            <person name="Hanson S.J."/>
            <person name="Klenk H.-P."/>
            <person name="LaButti K."/>
            <person name="Lapidus A."/>
            <person name="Lindquist E."/>
            <person name="Lipzen A."/>
            <person name="Meier-kolthoff J.P."/>
            <person name="Ohm R.A."/>
            <person name="Otillar R.P."/>
            <person name="Pangilinan J."/>
            <person name="Peng Y."/>
            <person name="Rokas A."/>
            <person name="Rosa C.A."/>
            <person name="Scheuner C."/>
            <person name="Sibirny A.A."/>
            <person name="Slot J.C."/>
            <person name="Stielow J.B."/>
            <person name="Sun H."/>
            <person name="Kurtzman C.P."/>
            <person name="Blackwell M."/>
            <person name="Grigoriev I.V."/>
            <person name="Jeffries T.W."/>
        </authorList>
    </citation>
    <scope>NUCLEOTIDE SEQUENCE [LARGE SCALE GENOMIC DNA]</scope>
    <source>
        <strain evidence="5 6">NRRL YB-4993</strain>
    </source>
</reference>
<evidence type="ECO:0000313" key="6">
    <source>
        <dbReference type="Proteomes" id="UP000092555"/>
    </source>
</evidence>
<evidence type="ECO:0000256" key="1">
    <source>
        <dbReference type="ARBA" id="ARBA00004502"/>
    </source>
</evidence>
<proteinExistence type="inferred from homology"/>
<comment type="caution">
    <text evidence="5">The sequence shown here is derived from an EMBL/GenBank/DDBJ whole genome shotgun (WGS) entry which is preliminary data.</text>
</comment>
<evidence type="ECO:0000256" key="3">
    <source>
        <dbReference type="ARBA" id="ARBA00038249"/>
    </source>
</evidence>
<dbReference type="InterPro" id="IPR050700">
    <property type="entry name" value="YIM1/Zinc_Alcohol_DH_Fams"/>
</dbReference>
<dbReference type="AlphaFoldDB" id="A0A1A0H865"/>
<dbReference type="InterPro" id="IPR020843">
    <property type="entry name" value="ER"/>
</dbReference>
<evidence type="ECO:0000259" key="4">
    <source>
        <dbReference type="SMART" id="SM00829"/>
    </source>
</evidence>
<gene>
    <name evidence="5" type="ORF">METBIDRAFT_79456</name>
</gene>
<feature type="domain" description="Enoyl reductase (ER)" evidence="4">
    <location>
        <begin position="20"/>
        <end position="360"/>
    </location>
</feature>
<keyword evidence="2" id="KW-0551">Lipid droplet</keyword>
<dbReference type="SUPFAM" id="SSF50129">
    <property type="entry name" value="GroES-like"/>
    <property type="match status" value="1"/>
</dbReference>
<dbReference type="Pfam" id="PF08240">
    <property type="entry name" value="ADH_N"/>
    <property type="match status" value="1"/>
</dbReference>
<dbReference type="PANTHER" id="PTHR11695:SF294">
    <property type="entry name" value="RETICULON-4-INTERACTING PROTEIN 1, MITOCHONDRIAL"/>
    <property type="match status" value="1"/>
</dbReference>
<sequence>MLEFRAIKYKNKTLDFAVVADSLPVQVQNGQYQLPSEDDFLVKVHAAALNPVDLIIKNSLSPWLFRGTRGFGMDYSGDIVAIGRQAAAATGLAVGDRIAGLYQKPLGAGTISEYLLVDHKKPEGRNARKLPDSMSYQEGAAYPLVFGTAQTMFDTVAKGNSFGKVLVLGAGTAVGRHCVQLALKVYGAEHVVVTCSARTEHTIRALGATSVIDYTQHPSILNPVLEAVKETGPFDVVLDCCGNSDLFPQMAAVLKPRGEAGSYVSIVGDTKANFKTSSIGGLVLGSFWVTVRMVRNTLGLLPYFYSQALLDQGGSWPDKCIKNLSEGKVRVFIDSEYAMADTHKAVDRLLSNQASGKVIVNVV</sequence>
<dbReference type="PANTHER" id="PTHR11695">
    <property type="entry name" value="ALCOHOL DEHYDROGENASE RELATED"/>
    <property type="match status" value="1"/>
</dbReference>
<dbReference type="SMART" id="SM00829">
    <property type="entry name" value="PKS_ER"/>
    <property type="match status" value="1"/>
</dbReference>
<dbReference type="Gene3D" id="3.40.50.720">
    <property type="entry name" value="NAD(P)-binding Rossmann-like Domain"/>
    <property type="match status" value="1"/>
</dbReference>
<dbReference type="GeneID" id="30032046"/>
<name>A0A1A0H865_9ASCO</name>
<dbReference type="SUPFAM" id="SSF51735">
    <property type="entry name" value="NAD(P)-binding Rossmann-fold domains"/>
    <property type="match status" value="1"/>
</dbReference>
<protein>
    <submittedName>
        <fullName evidence="5">GroES-like protein</fullName>
    </submittedName>
</protein>
<comment type="similarity">
    <text evidence="3">Belongs to the YIM1 family.</text>
</comment>
<dbReference type="Pfam" id="PF13602">
    <property type="entry name" value="ADH_zinc_N_2"/>
    <property type="match status" value="1"/>
</dbReference>
<dbReference type="InterPro" id="IPR011032">
    <property type="entry name" value="GroES-like_sf"/>
</dbReference>
<dbReference type="Gene3D" id="3.90.180.10">
    <property type="entry name" value="Medium-chain alcohol dehydrogenases, catalytic domain"/>
    <property type="match status" value="1"/>
</dbReference>
<evidence type="ECO:0000313" key="5">
    <source>
        <dbReference type="EMBL" id="OBA20175.1"/>
    </source>
</evidence>
<evidence type="ECO:0000256" key="2">
    <source>
        <dbReference type="ARBA" id="ARBA00022677"/>
    </source>
</evidence>
<dbReference type="GO" id="GO:0005811">
    <property type="term" value="C:lipid droplet"/>
    <property type="evidence" value="ECO:0007669"/>
    <property type="project" value="UniProtKB-SubCell"/>
</dbReference>
<organism evidence="5 6">
    <name type="scientific">Metschnikowia bicuspidata var. bicuspidata NRRL YB-4993</name>
    <dbReference type="NCBI Taxonomy" id="869754"/>
    <lineage>
        <taxon>Eukaryota</taxon>
        <taxon>Fungi</taxon>
        <taxon>Dikarya</taxon>
        <taxon>Ascomycota</taxon>
        <taxon>Saccharomycotina</taxon>
        <taxon>Pichiomycetes</taxon>
        <taxon>Metschnikowiaceae</taxon>
        <taxon>Metschnikowia</taxon>
    </lineage>
</organism>
<dbReference type="GO" id="GO:0016491">
    <property type="term" value="F:oxidoreductase activity"/>
    <property type="evidence" value="ECO:0007669"/>
    <property type="project" value="InterPro"/>
</dbReference>
<dbReference type="OrthoDB" id="3509362at2759"/>
<dbReference type="EMBL" id="LXTC01000005">
    <property type="protein sequence ID" value="OBA20175.1"/>
    <property type="molecule type" value="Genomic_DNA"/>
</dbReference>
<comment type="subcellular location">
    <subcellularLocation>
        <location evidence="1">Lipid droplet</location>
    </subcellularLocation>
</comment>
<dbReference type="RefSeq" id="XP_018710700.1">
    <property type="nucleotide sequence ID" value="XM_018859070.1"/>
</dbReference>
<dbReference type="GO" id="GO:0005739">
    <property type="term" value="C:mitochondrion"/>
    <property type="evidence" value="ECO:0007669"/>
    <property type="project" value="TreeGrafter"/>
</dbReference>
<dbReference type="InterPro" id="IPR036291">
    <property type="entry name" value="NAD(P)-bd_dom_sf"/>
</dbReference>